<dbReference type="Gene3D" id="3.30.470.20">
    <property type="entry name" value="ATP-grasp fold, B domain"/>
    <property type="match status" value="1"/>
</dbReference>
<feature type="non-terminal residue" evidence="2">
    <location>
        <position position="1"/>
    </location>
</feature>
<dbReference type="GO" id="GO:0005524">
    <property type="term" value="F:ATP binding"/>
    <property type="evidence" value="ECO:0007669"/>
    <property type="project" value="InterPro"/>
</dbReference>
<name>X1TJ08_9ZZZZ</name>
<organism evidence="2">
    <name type="scientific">marine sediment metagenome</name>
    <dbReference type="NCBI Taxonomy" id="412755"/>
    <lineage>
        <taxon>unclassified sequences</taxon>
        <taxon>metagenomes</taxon>
        <taxon>ecological metagenomes</taxon>
    </lineage>
</organism>
<evidence type="ECO:0000259" key="1">
    <source>
        <dbReference type="PROSITE" id="PS50975"/>
    </source>
</evidence>
<dbReference type="SUPFAM" id="SSF56059">
    <property type="entry name" value="Glutathione synthetase ATP-binding domain-like"/>
    <property type="match status" value="1"/>
</dbReference>
<evidence type="ECO:0000313" key="2">
    <source>
        <dbReference type="EMBL" id="GAI87545.1"/>
    </source>
</evidence>
<dbReference type="PROSITE" id="PS50975">
    <property type="entry name" value="ATP_GRASP"/>
    <property type="match status" value="1"/>
</dbReference>
<sequence length="144" mass="16249">PNCIVQEFVRGTEYTCDVFVDFDGQVRCVVPRKRIEVRSGEVSKGQVVKNREIMSRAAELVKVLKAGPGVITLQCFLQPDGKIRFTEINPRFGGGAPLAIKAGANFPKWILQQLLGRKPRIKFDGFKDNLVMLRYDGEVWLEKP</sequence>
<dbReference type="EMBL" id="BARW01007457">
    <property type="protein sequence ID" value="GAI87545.1"/>
    <property type="molecule type" value="Genomic_DNA"/>
</dbReference>
<dbReference type="InterPro" id="IPR011761">
    <property type="entry name" value="ATP-grasp"/>
</dbReference>
<dbReference type="AlphaFoldDB" id="X1TJ08"/>
<dbReference type="Pfam" id="PF15632">
    <property type="entry name" value="ATPgrasp_Ter"/>
    <property type="match status" value="1"/>
</dbReference>
<gene>
    <name evidence="2" type="ORF">S12H4_15513</name>
</gene>
<reference evidence="2" key="1">
    <citation type="journal article" date="2014" name="Front. Microbiol.">
        <title>High frequency of phylogenetically diverse reductive dehalogenase-homologous genes in deep subseafloor sedimentary metagenomes.</title>
        <authorList>
            <person name="Kawai M."/>
            <person name="Futagami T."/>
            <person name="Toyoda A."/>
            <person name="Takaki Y."/>
            <person name="Nishi S."/>
            <person name="Hori S."/>
            <person name="Arai W."/>
            <person name="Tsubouchi T."/>
            <person name="Morono Y."/>
            <person name="Uchiyama I."/>
            <person name="Ito T."/>
            <person name="Fujiyama A."/>
            <person name="Inagaki F."/>
            <person name="Takami H."/>
        </authorList>
    </citation>
    <scope>NUCLEOTIDE SEQUENCE</scope>
    <source>
        <strain evidence="2">Expedition CK06-06</strain>
    </source>
</reference>
<feature type="domain" description="ATP-grasp" evidence="1">
    <location>
        <begin position="51"/>
        <end position="115"/>
    </location>
</feature>
<comment type="caution">
    <text evidence="2">The sequence shown here is derived from an EMBL/GenBank/DDBJ whole genome shotgun (WGS) entry which is preliminary data.</text>
</comment>
<protein>
    <recommendedName>
        <fullName evidence="1">ATP-grasp domain-containing protein</fullName>
    </recommendedName>
</protein>
<proteinExistence type="predicted"/>
<dbReference type="GO" id="GO:0046872">
    <property type="term" value="F:metal ion binding"/>
    <property type="evidence" value="ECO:0007669"/>
    <property type="project" value="InterPro"/>
</dbReference>
<accession>X1TJ08</accession>